<proteinExistence type="predicted"/>
<protein>
    <recommendedName>
        <fullName evidence="3">Gas vesicle protein</fullName>
    </recommendedName>
</protein>
<name>A0A2A6F6R4_9HYPH</name>
<sequence>MRHSVKEAQADPAEPYPRDAYLNALVTFAEGNLEIGMTLFIRGTVIAGTLISGRKYFEELSRQMRSASIQGSSDPADLQDVLGRAMLDFANMYPRAGEQSAPGSPPQSFLHLSNARIFQAANHLRSNGQLMRLRLDAVDGYFMGNIE</sequence>
<keyword evidence="2" id="KW-1185">Reference proteome</keyword>
<comment type="caution">
    <text evidence="1">The sequence shown here is derived from an EMBL/GenBank/DDBJ whole genome shotgun (WGS) entry which is preliminary data.</text>
</comment>
<dbReference type="EMBL" id="NWQG01000312">
    <property type="protein sequence ID" value="PDQ17138.1"/>
    <property type="molecule type" value="Genomic_DNA"/>
</dbReference>
<dbReference type="AlphaFoldDB" id="A0A2A6F6R4"/>
<dbReference type="RefSeq" id="WP_097577483.1">
    <property type="nucleotide sequence ID" value="NZ_NWQG01000312.1"/>
</dbReference>
<dbReference type="Proteomes" id="UP000219182">
    <property type="component" value="Unassembled WGS sequence"/>
</dbReference>
<gene>
    <name evidence="1" type="ORF">CN311_31630</name>
</gene>
<evidence type="ECO:0000313" key="2">
    <source>
        <dbReference type="Proteomes" id="UP000219182"/>
    </source>
</evidence>
<evidence type="ECO:0000313" key="1">
    <source>
        <dbReference type="EMBL" id="PDQ17138.1"/>
    </source>
</evidence>
<reference evidence="1 2" key="1">
    <citation type="submission" date="2017-09" db="EMBL/GenBank/DDBJ databases">
        <title>Mesorhizobum sanjuanii sp. nov. isolated from nodules of Lotus tenuis in saline-alkaline lowlands of Flooding Pampa.</title>
        <authorList>
            <person name="Sannazzaro A.I."/>
            <person name="Torres Tejerizo G.A."/>
            <person name="Fontana F."/>
            <person name="Cumpa Velazquez L.M."/>
            <person name="Hansen L."/>
            <person name="Pistorio M."/>
            <person name="Estrella M.J."/>
        </authorList>
    </citation>
    <scope>NUCLEOTIDE SEQUENCE [LARGE SCALE GENOMIC DNA]</scope>
    <source>
        <strain evidence="1 2">BSA136</strain>
    </source>
</reference>
<evidence type="ECO:0008006" key="3">
    <source>
        <dbReference type="Google" id="ProtNLM"/>
    </source>
</evidence>
<accession>A0A2A6F6R4</accession>
<organism evidence="1 2">
    <name type="scientific">Mesorhizobium sanjuanii</name>
    <dbReference type="NCBI Taxonomy" id="2037900"/>
    <lineage>
        <taxon>Bacteria</taxon>
        <taxon>Pseudomonadati</taxon>
        <taxon>Pseudomonadota</taxon>
        <taxon>Alphaproteobacteria</taxon>
        <taxon>Hyphomicrobiales</taxon>
        <taxon>Phyllobacteriaceae</taxon>
        <taxon>Mesorhizobium</taxon>
    </lineage>
</organism>